<dbReference type="Pfam" id="PF07670">
    <property type="entry name" value="Gate"/>
    <property type="match status" value="1"/>
</dbReference>
<feature type="transmembrane region" description="Helical" evidence="1">
    <location>
        <begin position="80"/>
        <end position="100"/>
    </location>
</feature>
<accession>A0A923LWQ1</accession>
<keyword evidence="1" id="KW-0472">Membrane</keyword>
<dbReference type="AlphaFoldDB" id="A0A923LWQ1"/>
<feature type="transmembrane region" description="Helical" evidence="1">
    <location>
        <begin position="184"/>
        <end position="207"/>
    </location>
</feature>
<keyword evidence="1" id="KW-0812">Transmembrane</keyword>
<protein>
    <recommendedName>
        <fullName evidence="2">Nucleoside transporter/FeoB GTPase Gate domain-containing protein</fullName>
    </recommendedName>
</protein>
<keyword evidence="4" id="KW-1185">Reference proteome</keyword>
<dbReference type="Proteomes" id="UP000606499">
    <property type="component" value="Unassembled WGS sequence"/>
</dbReference>
<feature type="transmembrane region" description="Helical" evidence="1">
    <location>
        <begin position="14"/>
        <end position="33"/>
    </location>
</feature>
<evidence type="ECO:0000256" key="1">
    <source>
        <dbReference type="SAM" id="Phobius"/>
    </source>
</evidence>
<evidence type="ECO:0000259" key="2">
    <source>
        <dbReference type="Pfam" id="PF07670"/>
    </source>
</evidence>
<sequence length="219" mass="23107">MNEKEKNEAQKEKIGIGAWISLVILILVLSGAFRTVDGPLKVLDFTNLSGAFGTIGETGANLIGSGGTGAKDGFMAGFNLIPAVMFFCGLLGVFEQLGAFKASDIVFRPLLRPLMGIPGKCGIAFISSFTGSDVAAVMTRELYEEGDITDDERTVFVAYQYAGSACINNTITGGAPLVAICPVALGPCIVIMVVCKLIGANIVRLILRMKGKKHKEGKL</sequence>
<dbReference type="InterPro" id="IPR011642">
    <property type="entry name" value="Gate_dom"/>
</dbReference>
<name>A0A923LWQ1_9FIRM</name>
<gene>
    <name evidence="3" type="ORF">H8S45_10135</name>
</gene>
<keyword evidence="1" id="KW-1133">Transmembrane helix</keyword>
<evidence type="ECO:0000313" key="4">
    <source>
        <dbReference type="Proteomes" id="UP000606499"/>
    </source>
</evidence>
<dbReference type="EMBL" id="JACOPL010000008">
    <property type="protein sequence ID" value="MBC5725811.1"/>
    <property type="molecule type" value="Genomic_DNA"/>
</dbReference>
<comment type="caution">
    <text evidence="3">The sequence shown here is derived from an EMBL/GenBank/DDBJ whole genome shotgun (WGS) entry which is preliminary data.</text>
</comment>
<reference evidence="3" key="1">
    <citation type="submission" date="2020-08" db="EMBL/GenBank/DDBJ databases">
        <title>Genome public.</title>
        <authorList>
            <person name="Liu C."/>
            <person name="Sun Q."/>
        </authorList>
    </citation>
    <scope>NUCLEOTIDE SEQUENCE</scope>
    <source>
        <strain evidence="3">NSJ-28</strain>
    </source>
</reference>
<organism evidence="3 4">
    <name type="scientific">Agathobaculum faecis</name>
    <dbReference type="NCBI Taxonomy" id="2763013"/>
    <lineage>
        <taxon>Bacteria</taxon>
        <taxon>Bacillati</taxon>
        <taxon>Bacillota</taxon>
        <taxon>Clostridia</taxon>
        <taxon>Eubacteriales</taxon>
        <taxon>Butyricicoccaceae</taxon>
        <taxon>Agathobaculum</taxon>
    </lineage>
</organism>
<proteinExistence type="predicted"/>
<dbReference type="RefSeq" id="WP_107631570.1">
    <property type="nucleotide sequence ID" value="NZ_JACOPL010000008.1"/>
</dbReference>
<feature type="domain" description="Nucleoside transporter/FeoB GTPase Gate" evidence="2">
    <location>
        <begin position="78"/>
        <end position="160"/>
    </location>
</feature>
<evidence type="ECO:0000313" key="3">
    <source>
        <dbReference type="EMBL" id="MBC5725811.1"/>
    </source>
</evidence>